<comment type="caution">
    <text evidence="1">The sequence shown here is derived from an EMBL/GenBank/DDBJ whole genome shotgun (WGS) entry which is preliminary data.</text>
</comment>
<name>A0ABP4QB32_9ACTN</name>
<protein>
    <submittedName>
        <fullName evidence="1">Uncharacterized protein</fullName>
    </submittedName>
</protein>
<dbReference type="Proteomes" id="UP001500393">
    <property type="component" value="Unassembled WGS sequence"/>
</dbReference>
<reference evidence="2" key="1">
    <citation type="journal article" date="2019" name="Int. J. Syst. Evol. Microbiol.">
        <title>The Global Catalogue of Microorganisms (GCM) 10K type strain sequencing project: providing services to taxonomists for standard genome sequencing and annotation.</title>
        <authorList>
            <consortium name="The Broad Institute Genomics Platform"/>
            <consortium name="The Broad Institute Genome Sequencing Center for Infectious Disease"/>
            <person name="Wu L."/>
            <person name="Ma J."/>
        </authorList>
    </citation>
    <scope>NUCLEOTIDE SEQUENCE [LARGE SCALE GENOMIC DNA]</scope>
    <source>
        <strain evidence="2">JCM 14969</strain>
    </source>
</reference>
<evidence type="ECO:0000313" key="2">
    <source>
        <dbReference type="Proteomes" id="UP001500393"/>
    </source>
</evidence>
<dbReference type="EMBL" id="BAAAOS010000053">
    <property type="protein sequence ID" value="GAA1603537.1"/>
    <property type="molecule type" value="Genomic_DNA"/>
</dbReference>
<dbReference type="RefSeq" id="WP_344220754.1">
    <property type="nucleotide sequence ID" value="NZ_BAAAOS010000053.1"/>
</dbReference>
<organism evidence="1 2">
    <name type="scientific">Kribbella sancticallisti</name>
    <dbReference type="NCBI Taxonomy" id="460087"/>
    <lineage>
        <taxon>Bacteria</taxon>
        <taxon>Bacillati</taxon>
        <taxon>Actinomycetota</taxon>
        <taxon>Actinomycetes</taxon>
        <taxon>Propionibacteriales</taxon>
        <taxon>Kribbellaceae</taxon>
        <taxon>Kribbella</taxon>
    </lineage>
</organism>
<keyword evidence="2" id="KW-1185">Reference proteome</keyword>
<gene>
    <name evidence="1" type="ORF">GCM10009789_66950</name>
</gene>
<proteinExistence type="predicted"/>
<sequence length="73" mass="8146">MPFNETLLRHATKPLAKVVSPEQMKDWYHPCDVLDVPGEQVIDKSSSLDETVNRIIGELAWETGGSIAHSLED</sequence>
<accession>A0ABP4QB32</accession>
<evidence type="ECO:0000313" key="1">
    <source>
        <dbReference type="EMBL" id="GAA1603537.1"/>
    </source>
</evidence>